<feature type="non-terminal residue" evidence="2">
    <location>
        <position position="58"/>
    </location>
</feature>
<keyword evidence="2" id="KW-0689">Ribosomal protein</keyword>
<gene>
    <name evidence="2" type="ORF">COY37_06775</name>
</gene>
<dbReference type="GO" id="GO:0005840">
    <property type="term" value="C:ribosome"/>
    <property type="evidence" value="ECO:0007669"/>
    <property type="project" value="UniProtKB-KW"/>
</dbReference>
<dbReference type="Proteomes" id="UP000230956">
    <property type="component" value="Unassembled WGS sequence"/>
</dbReference>
<sequence>MYAIIRCGGQQYKVNKGDEIVVDQVKGNPGDKFDIEDVLMLRDDHVVANNLDKVKVVA</sequence>
<dbReference type="SUPFAM" id="SSF141091">
    <property type="entry name" value="L21p-like"/>
    <property type="match status" value="1"/>
</dbReference>
<dbReference type="Pfam" id="PF00829">
    <property type="entry name" value="Ribosomal_L21p"/>
    <property type="match status" value="1"/>
</dbReference>
<dbReference type="InterPro" id="IPR036164">
    <property type="entry name" value="bL21-like_sf"/>
</dbReference>
<accession>A0A2M7T7F9</accession>
<comment type="caution">
    <text evidence="2">The sequence shown here is derived from an EMBL/GenBank/DDBJ whole genome shotgun (WGS) entry which is preliminary data.</text>
</comment>
<evidence type="ECO:0000313" key="2">
    <source>
        <dbReference type="EMBL" id="PIZ37990.1"/>
    </source>
</evidence>
<evidence type="ECO:0000313" key="3">
    <source>
        <dbReference type="Proteomes" id="UP000230956"/>
    </source>
</evidence>
<dbReference type="GO" id="GO:0005737">
    <property type="term" value="C:cytoplasm"/>
    <property type="evidence" value="ECO:0007669"/>
    <property type="project" value="UniProtKB-ARBA"/>
</dbReference>
<protein>
    <recommendedName>
        <fullName evidence="1">50S ribosomal protein L21</fullName>
    </recommendedName>
</protein>
<dbReference type="RefSeq" id="WP_353683007.1">
    <property type="nucleotide sequence ID" value="NZ_PFNG01000161.1"/>
</dbReference>
<organism evidence="2 3">
    <name type="scientific">Candidatus Aquicultor secundus</name>
    <dbReference type="NCBI Taxonomy" id="1973895"/>
    <lineage>
        <taxon>Bacteria</taxon>
        <taxon>Bacillati</taxon>
        <taxon>Actinomycetota</taxon>
        <taxon>Candidatus Aquicultoria</taxon>
        <taxon>Candidatus Aquicultorales</taxon>
        <taxon>Candidatus Aquicultoraceae</taxon>
        <taxon>Candidatus Aquicultor</taxon>
    </lineage>
</organism>
<dbReference type="InterPro" id="IPR028909">
    <property type="entry name" value="bL21-like"/>
</dbReference>
<name>A0A2M7T7F9_9ACTN</name>
<dbReference type="AlphaFoldDB" id="A0A2M7T7F9"/>
<proteinExistence type="predicted"/>
<reference evidence="3" key="1">
    <citation type="submission" date="2017-09" db="EMBL/GenBank/DDBJ databases">
        <title>Depth-based differentiation of microbial function through sediment-hosted aquifers and enrichment of novel symbionts in the deep terrestrial subsurface.</title>
        <authorList>
            <person name="Probst A.J."/>
            <person name="Ladd B."/>
            <person name="Jarett J.K."/>
            <person name="Geller-Mcgrath D.E."/>
            <person name="Sieber C.M.K."/>
            <person name="Emerson J.B."/>
            <person name="Anantharaman K."/>
            <person name="Thomas B.C."/>
            <person name="Malmstrom R."/>
            <person name="Stieglmeier M."/>
            <person name="Klingl A."/>
            <person name="Woyke T."/>
            <person name="Ryan C.M."/>
            <person name="Banfield J.F."/>
        </authorList>
    </citation>
    <scope>NUCLEOTIDE SEQUENCE [LARGE SCALE GENOMIC DNA]</scope>
</reference>
<evidence type="ECO:0000256" key="1">
    <source>
        <dbReference type="ARBA" id="ARBA00035483"/>
    </source>
</evidence>
<dbReference type="EMBL" id="PFNG01000161">
    <property type="protein sequence ID" value="PIZ37990.1"/>
    <property type="molecule type" value="Genomic_DNA"/>
</dbReference>
<keyword evidence="2" id="KW-0687">Ribonucleoprotein</keyword>